<dbReference type="InterPro" id="IPR013517">
    <property type="entry name" value="FG-GAP"/>
</dbReference>
<dbReference type="InterPro" id="IPR015943">
    <property type="entry name" value="WD40/YVTN_repeat-like_dom_sf"/>
</dbReference>
<evidence type="ECO:0000256" key="7">
    <source>
        <dbReference type="SAM" id="Phobius"/>
    </source>
</evidence>
<dbReference type="PANTHER" id="PTHR21419">
    <property type="match status" value="1"/>
</dbReference>
<dbReference type="Gene3D" id="2.130.10.10">
    <property type="entry name" value="YVTN repeat-like/Quinoprotein amine dehydrogenase"/>
    <property type="match status" value="1"/>
</dbReference>
<accession>A0A383W4Y6</accession>
<feature type="domain" description="DEX1 C-terminal" evidence="9">
    <location>
        <begin position="938"/>
        <end position="1053"/>
    </location>
</feature>
<gene>
    <name evidence="10" type="ORF">BQ4739_LOCUS12470</name>
</gene>
<evidence type="ECO:0000313" key="10">
    <source>
        <dbReference type="EMBL" id="SZX72280.1"/>
    </source>
</evidence>
<dbReference type="Pfam" id="PF23722">
    <property type="entry name" value="Beta-sand_DEX1"/>
    <property type="match status" value="1"/>
</dbReference>
<sequence>MPCSKARGCCTRPRLTWAAIVLLLTGEVAQGQLSKPVAHDSHWHQQDNKFLSRKADNDKEGEEQKFDDLVGDNICPLDVELKWMTEVSSSVYATPLITDLYADGRKDIIVPGFVHYTEVLEGPDGAKALGWPAFHKSTVHASPLLYDIDSDGIRDILVATYDGDVVFFKDNGEMLDHRLVVPRLRVRKQWFKGLNGDPVDHSHPDVGAATAGNNPYEKAVHGGKPGGKQGVAGTHKSLPAAAAAAKTGQPPVQQQAQPVQQQQAQPVQQQQAQPVQQQQQAQPVQQQQAQPVQQQQAQPVQQQQAQPVQQQQAQPVQQQQAQPVQQQQAQPVQQQQAQLVQQQQQQHAQQVQQPAAAAASGHQGTPHARRRLMAVDGDAAEQLTAPQRYLLQDGAAAAAGSVPAAAAGGGAAAGQAAAAGGAAAGVESDPSHKPLTQEALDSFQIFDDGAAAAAAGGQAAQQQQEPEKPYGSVQEPEDVQEGLAAAGDAAAAAQGAAAGEGAAGDAAADGTAELGEVYPYTYPNEAYDEFGDKLDQAAGAEGQQGGVEAIGDAAAAAAAGGAAAGQQQEPQQQLRDLGDSTYGGWKDDMWEDEMFHQAKHQLDEEFVYVDAHILCTPAIADIDNDQHDELVVAVSYFYDKEYYDDPAHAHELTGIDKEKYVAGGIVVFDLRTRLIKWQQHLDLTTATTKFTAHIFSSPTLADIDGDGHMEVVVGTSVGFVYVLDSKGSTRPGWPIQMGEVQGQVMVADLNADGAVEIFAGDALGNIALLDIHGKELWERHVKSMITQGGVAGDINGDGLLDIVFGTADGKLHAVRGTDGQPLQGFPFQTGGRIQAPATITQLARNSHHQHVLIMSFDGFLYMIDGKSACAHTVDIGEASYAAVLVDDLAGDGLLELLVATMNGNVYMLQTQQRYHPAKTWSSQVQGINGMVARWGYFGFVATSEGRQLRDVAGQHLQVQVELWDARTMLDHGMPMDDPPRGPYNITVMLKGVGVAEMNAGAQPVIGVSDVLEKPGKTVIEIPCPRTRTTAAVHLDVITKNGLHFEDEFVLSFHMHFHKLLKWLIALPLLAMASVTIIVAQSYGFNLGKSPDRIV</sequence>
<evidence type="ECO:0000256" key="4">
    <source>
        <dbReference type="ARBA" id="ARBA00022989"/>
    </source>
</evidence>
<keyword evidence="3 8" id="KW-0732">Signal</keyword>
<dbReference type="SUPFAM" id="SSF69318">
    <property type="entry name" value="Integrin alpha N-terminal domain"/>
    <property type="match status" value="1"/>
</dbReference>
<keyword evidence="4 7" id="KW-1133">Transmembrane helix</keyword>
<evidence type="ECO:0000256" key="6">
    <source>
        <dbReference type="SAM" id="MobiDB-lite"/>
    </source>
</evidence>
<dbReference type="Pfam" id="PF13517">
    <property type="entry name" value="FG-GAP_3"/>
    <property type="match status" value="1"/>
</dbReference>
<feature type="signal peptide" evidence="8">
    <location>
        <begin position="1"/>
        <end position="31"/>
    </location>
</feature>
<dbReference type="PANTHER" id="PTHR21419:SF23">
    <property type="entry name" value="PROTEIN DEFECTIVE IN EXINE FORMATION 1"/>
    <property type="match status" value="1"/>
</dbReference>
<dbReference type="GO" id="GO:0016020">
    <property type="term" value="C:membrane"/>
    <property type="evidence" value="ECO:0007669"/>
    <property type="project" value="UniProtKB-SubCell"/>
</dbReference>
<feature type="compositionally biased region" description="Low complexity" evidence="6">
    <location>
        <begin position="240"/>
        <end position="267"/>
    </location>
</feature>
<feature type="region of interest" description="Disordered" evidence="6">
    <location>
        <begin position="194"/>
        <end position="267"/>
    </location>
</feature>
<evidence type="ECO:0000256" key="5">
    <source>
        <dbReference type="ARBA" id="ARBA00023136"/>
    </source>
</evidence>
<protein>
    <recommendedName>
        <fullName evidence="9">DEX1 C-terminal domain-containing protein</fullName>
    </recommendedName>
</protein>
<feature type="transmembrane region" description="Helical" evidence="7">
    <location>
        <begin position="1059"/>
        <end position="1079"/>
    </location>
</feature>
<evidence type="ECO:0000256" key="1">
    <source>
        <dbReference type="ARBA" id="ARBA00004167"/>
    </source>
</evidence>
<name>A0A383W4Y6_TETOB</name>
<keyword evidence="5 7" id="KW-0472">Membrane</keyword>
<proteinExistence type="predicted"/>
<evidence type="ECO:0000256" key="2">
    <source>
        <dbReference type="ARBA" id="ARBA00022692"/>
    </source>
</evidence>
<dbReference type="InterPro" id="IPR045232">
    <property type="entry name" value="FAM234"/>
</dbReference>
<evidence type="ECO:0000256" key="8">
    <source>
        <dbReference type="SAM" id="SignalP"/>
    </source>
</evidence>
<dbReference type="AlphaFoldDB" id="A0A383W4Y6"/>
<evidence type="ECO:0000313" key="11">
    <source>
        <dbReference type="Proteomes" id="UP000256970"/>
    </source>
</evidence>
<evidence type="ECO:0000256" key="3">
    <source>
        <dbReference type="ARBA" id="ARBA00022729"/>
    </source>
</evidence>
<reference evidence="10 11" key="1">
    <citation type="submission" date="2016-10" db="EMBL/GenBank/DDBJ databases">
        <authorList>
            <person name="Cai Z."/>
        </authorList>
    </citation>
    <scope>NUCLEOTIDE SEQUENCE [LARGE SCALE GENOMIC DNA]</scope>
</reference>
<dbReference type="Proteomes" id="UP000256970">
    <property type="component" value="Unassembled WGS sequence"/>
</dbReference>
<comment type="subcellular location">
    <subcellularLocation>
        <location evidence="1">Membrane</location>
        <topology evidence="1">Single-pass membrane protein</topology>
    </subcellularLocation>
</comment>
<feature type="compositionally biased region" description="Low complexity" evidence="6">
    <location>
        <begin position="452"/>
        <end position="464"/>
    </location>
</feature>
<dbReference type="InterPro" id="IPR056376">
    <property type="entry name" value="DEX1_C"/>
</dbReference>
<feature type="region of interest" description="Disordered" evidence="6">
    <location>
        <begin position="452"/>
        <end position="477"/>
    </location>
</feature>
<evidence type="ECO:0000259" key="9">
    <source>
        <dbReference type="Pfam" id="PF23722"/>
    </source>
</evidence>
<keyword evidence="11" id="KW-1185">Reference proteome</keyword>
<keyword evidence="2 7" id="KW-0812">Transmembrane</keyword>
<dbReference type="InterPro" id="IPR028994">
    <property type="entry name" value="Integrin_alpha_N"/>
</dbReference>
<feature type="chain" id="PRO_5016565939" description="DEX1 C-terminal domain-containing protein" evidence="8">
    <location>
        <begin position="32"/>
        <end position="1094"/>
    </location>
</feature>
<dbReference type="EMBL" id="FNXT01001124">
    <property type="protein sequence ID" value="SZX72280.1"/>
    <property type="molecule type" value="Genomic_DNA"/>
</dbReference>
<organism evidence="10 11">
    <name type="scientific">Tetradesmus obliquus</name>
    <name type="common">Green alga</name>
    <name type="synonym">Acutodesmus obliquus</name>
    <dbReference type="NCBI Taxonomy" id="3088"/>
    <lineage>
        <taxon>Eukaryota</taxon>
        <taxon>Viridiplantae</taxon>
        <taxon>Chlorophyta</taxon>
        <taxon>core chlorophytes</taxon>
        <taxon>Chlorophyceae</taxon>
        <taxon>CS clade</taxon>
        <taxon>Sphaeropleales</taxon>
        <taxon>Scenedesmaceae</taxon>
        <taxon>Tetradesmus</taxon>
    </lineage>
</organism>
<dbReference type="STRING" id="3088.A0A383W4Y6"/>